<dbReference type="RefSeq" id="WP_382466720.1">
    <property type="nucleotide sequence ID" value="NZ_BAAASM010000010.1"/>
</dbReference>
<evidence type="ECO:0000313" key="4">
    <source>
        <dbReference type="EMBL" id="MFC5655821.1"/>
    </source>
</evidence>
<evidence type="ECO:0000256" key="2">
    <source>
        <dbReference type="PROSITE-ProRule" id="PRU00335"/>
    </source>
</evidence>
<gene>
    <name evidence="4" type="ORF">ACFP3J_10015</name>
</gene>
<dbReference type="EMBL" id="JBHSOE010000012">
    <property type="protein sequence ID" value="MFC5655821.1"/>
    <property type="molecule type" value="Genomic_DNA"/>
</dbReference>
<proteinExistence type="predicted"/>
<evidence type="ECO:0000256" key="1">
    <source>
        <dbReference type="ARBA" id="ARBA00023125"/>
    </source>
</evidence>
<feature type="domain" description="HTH tetR-type" evidence="3">
    <location>
        <begin position="1"/>
        <end position="45"/>
    </location>
</feature>
<dbReference type="Gene3D" id="1.10.357.10">
    <property type="entry name" value="Tetracycline Repressor, domain 2"/>
    <property type="match status" value="1"/>
</dbReference>
<dbReference type="InterPro" id="IPR009057">
    <property type="entry name" value="Homeodomain-like_sf"/>
</dbReference>
<dbReference type="SUPFAM" id="SSF46689">
    <property type="entry name" value="Homeodomain-like"/>
    <property type="match status" value="1"/>
</dbReference>
<reference evidence="5" key="1">
    <citation type="journal article" date="2019" name="Int. J. Syst. Evol. Microbiol.">
        <title>The Global Catalogue of Microorganisms (GCM) 10K type strain sequencing project: providing services to taxonomists for standard genome sequencing and annotation.</title>
        <authorList>
            <consortium name="The Broad Institute Genomics Platform"/>
            <consortium name="The Broad Institute Genome Sequencing Center for Infectious Disease"/>
            <person name="Wu L."/>
            <person name="Ma J."/>
        </authorList>
    </citation>
    <scope>NUCLEOTIDE SEQUENCE [LARGE SCALE GENOMIC DNA]</scope>
    <source>
        <strain evidence="5">KCTC 5701</strain>
    </source>
</reference>
<evidence type="ECO:0000259" key="3">
    <source>
        <dbReference type="PROSITE" id="PS50977"/>
    </source>
</evidence>
<dbReference type="Pfam" id="PF00440">
    <property type="entry name" value="TetR_N"/>
    <property type="match status" value="1"/>
</dbReference>
<evidence type="ECO:0000313" key="5">
    <source>
        <dbReference type="Proteomes" id="UP001596065"/>
    </source>
</evidence>
<dbReference type="InterPro" id="IPR001647">
    <property type="entry name" value="HTH_TetR"/>
</dbReference>
<protein>
    <submittedName>
        <fullName evidence="4">TetR/AcrR family transcriptional regulator</fullName>
    </submittedName>
</protein>
<keyword evidence="5" id="KW-1185">Reference proteome</keyword>
<organism evidence="4 5">
    <name type="scientific">Streptomyces nogalater</name>
    <dbReference type="NCBI Taxonomy" id="38314"/>
    <lineage>
        <taxon>Bacteria</taxon>
        <taxon>Bacillati</taxon>
        <taxon>Actinomycetota</taxon>
        <taxon>Actinomycetes</taxon>
        <taxon>Kitasatosporales</taxon>
        <taxon>Streptomycetaceae</taxon>
        <taxon>Streptomyces</taxon>
    </lineage>
</organism>
<dbReference type="PROSITE" id="PS50977">
    <property type="entry name" value="HTH_TETR_2"/>
    <property type="match status" value="1"/>
</dbReference>
<keyword evidence="1 2" id="KW-0238">DNA-binding</keyword>
<accession>A0ABW0WC72</accession>
<comment type="caution">
    <text evidence="4">The sequence shown here is derived from an EMBL/GenBank/DDBJ whole genome shotgun (WGS) entry which is preliminary data.</text>
</comment>
<name>A0ABW0WC72_STRNO</name>
<feature type="DNA-binding region" description="H-T-H motif" evidence="2">
    <location>
        <begin position="8"/>
        <end position="27"/>
    </location>
</feature>
<sequence>MNGYGRVSIAEICADAGFSRGAFYSNFESVDELFLALYEERAAELRRRVATVLPHARTAASGSRDRSLLTEQLSRVMLSEPDRLLFETDVRAYAARRPAAARVHRAVRRELAETVLDALTAPCDAPLSPGCREGAIRSVLEAYDAVTAQLVLDGDADRARERLAQLLLAAASLAESAASRPAGPPAAQGG</sequence>
<dbReference type="Proteomes" id="UP001596065">
    <property type="component" value="Unassembled WGS sequence"/>
</dbReference>